<dbReference type="RefSeq" id="WP_139827993.1">
    <property type="nucleotide sequence ID" value="NZ_FXAW01000003.1"/>
</dbReference>
<organism evidence="1 2">
    <name type="scientific">Marivirga sericea</name>
    <dbReference type="NCBI Taxonomy" id="1028"/>
    <lineage>
        <taxon>Bacteria</taxon>
        <taxon>Pseudomonadati</taxon>
        <taxon>Bacteroidota</taxon>
        <taxon>Cytophagia</taxon>
        <taxon>Cytophagales</taxon>
        <taxon>Marivirgaceae</taxon>
        <taxon>Marivirga</taxon>
    </lineage>
</organism>
<gene>
    <name evidence="1" type="ORF">SAMN05661096_01933</name>
</gene>
<evidence type="ECO:0000313" key="1">
    <source>
        <dbReference type="EMBL" id="SMG30060.1"/>
    </source>
</evidence>
<evidence type="ECO:0000313" key="2">
    <source>
        <dbReference type="Proteomes" id="UP000193804"/>
    </source>
</evidence>
<name>A0A1X7JQT0_9BACT</name>
<protein>
    <submittedName>
        <fullName evidence="1">Uncharacterized protein</fullName>
    </submittedName>
</protein>
<dbReference type="EMBL" id="FXAW01000003">
    <property type="protein sequence ID" value="SMG30060.1"/>
    <property type="molecule type" value="Genomic_DNA"/>
</dbReference>
<reference evidence="2" key="1">
    <citation type="submission" date="2017-04" db="EMBL/GenBank/DDBJ databases">
        <authorList>
            <person name="Varghese N."/>
            <person name="Submissions S."/>
        </authorList>
    </citation>
    <scope>NUCLEOTIDE SEQUENCE [LARGE SCALE GENOMIC DNA]</scope>
    <source>
        <strain evidence="2">DSM 4125</strain>
    </source>
</reference>
<sequence length="147" mass="17681">MKYIVHISLLIQFLCIYSIQAQKRTENAEKRLGEFKDKIALDQYDDFYIISFKDISNVNNGTEQTIRIDNHQNLIRFKNILLNGFEEEPDEPIIYETEKYEFRLYYRNRSIRKDYVEVIVEDSKTEVTSTMPWLTYAAIEKLFQTEE</sequence>
<dbReference type="Proteomes" id="UP000193804">
    <property type="component" value="Unassembled WGS sequence"/>
</dbReference>
<keyword evidence="2" id="KW-1185">Reference proteome</keyword>
<proteinExistence type="predicted"/>
<accession>A0A1X7JQT0</accession>
<dbReference type="AlphaFoldDB" id="A0A1X7JQT0"/>